<feature type="chain" id="PRO_5046104801" description="DUF3558 domain-containing protein" evidence="2">
    <location>
        <begin position="27"/>
        <end position="195"/>
    </location>
</feature>
<keyword evidence="4" id="KW-1185">Reference proteome</keyword>
<dbReference type="EMBL" id="BAABAL010000005">
    <property type="protein sequence ID" value="GAA3996027.1"/>
    <property type="molecule type" value="Genomic_DNA"/>
</dbReference>
<proteinExistence type="predicted"/>
<gene>
    <name evidence="3" type="ORF">GCM10022247_14960</name>
</gene>
<reference evidence="4" key="1">
    <citation type="journal article" date="2019" name="Int. J. Syst. Evol. Microbiol.">
        <title>The Global Catalogue of Microorganisms (GCM) 10K type strain sequencing project: providing services to taxonomists for standard genome sequencing and annotation.</title>
        <authorList>
            <consortium name="The Broad Institute Genomics Platform"/>
            <consortium name="The Broad Institute Genome Sequencing Center for Infectious Disease"/>
            <person name="Wu L."/>
            <person name="Ma J."/>
        </authorList>
    </citation>
    <scope>NUCLEOTIDE SEQUENCE [LARGE SCALE GENOMIC DNA]</scope>
    <source>
        <strain evidence="4">JCM 17342</strain>
    </source>
</reference>
<organism evidence="3 4">
    <name type="scientific">Allokutzneria multivorans</name>
    <dbReference type="NCBI Taxonomy" id="1142134"/>
    <lineage>
        <taxon>Bacteria</taxon>
        <taxon>Bacillati</taxon>
        <taxon>Actinomycetota</taxon>
        <taxon>Actinomycetes</taxon>
        <taxon>Pseudonocardiales</taxon>
        <taxon>Pseudonocardiaceae</taxon>
        <taxon>Allokutzneria</taxon>
    </lineage>
</organism>
<evidence type="ECO:0000256" key="1">
    <source>
        <dbReference type="SAM" id="MobiDB-lite"/>
    </source>
</evidence>
<evidence type="ECO:0008006" key="5">
    <source>
        <dbReference type="Google" id="ProtNLM"/>
    </source>
</evidence>
<evidence type="ECO:0000313" key="4">
    <source>
        <dbReference type="Proteomes" id="UP001501747"/>
    </source>
</evidence>
<name>A0ABP7RDT1_9PSEU</name>
<dbReference type="InterPro" id="IPR024520">
    <property type="entry name" value="DUF3558"/>
</dbReference>
<protein>
    <recommendedName>
        <fullName evidence="5">DUF3558 domain-containing protein</fullName>
    </recommendedName>
</protein>
<evidence type="ECO:0000313" key="3">
    <source>
        <dbReference type="EMBL" id="GAA3996027.1"/>
    </source>
</evidence>
<keyword evidence="2" id="KW-0732">Signal</keyword>
<evidence type="ECO:0000256" key="2">
    <source>
        <dbReference type="SAM" id="SignalP"/>
    </source>
</evidence>
<comment type="caution">
    <text evidence="3">The sequence shown here is derived from an EMBL/GenBank/DDBJ whole genome shotgun (WGS) entry which is preliminary data.</text>
</comment>
<dbReference type="Proteomes" id="UP001501747">
    <property type="component" value="Unassembled WGS sequence"/>
</dbReference>
<sequence length="195" mass="21082">MDTLLVRRTHLTAALLVVATVAAGCAQPVRGEALAGPTPPPTTTSRLPGSAPFDPCKIISWKDFPLDVRTVEDVTPRHRPPNPQEPNEVYSDGCAFDNNELVPFKAFMTLVIWGSITKIRVDPKNPGDKPVMYGNRRGVQTADVDEKGVKGCVTRFTLDYGQVGGVSLINGRFPDVDPCTVVDALAAKIVERLDS</sequence>
<accession>A0ABP7RDT1</accession>
<dbReference type="PROSITE" id="PS51257">
    <property type="entry name" value="PROKAR_LIPOPROTEIN"/>
    <property type="match status" value="1"/>
</dbReference>
<dbReference type="Pfam" id="PF12079">
    <property type="entry name" value="DUF3558"/>
    <property type="match status" value="1"/>
</dbReference>
<feature type="region of interest" description="Disordered" evidence="1">
    <location>
        <begin position="31"/>
        <end position="50"/>
    </location>
</feature>
<feature type="signal peptide" evidence="2">
    <location>
        <begin position="1"/>
        <end position="26"/>
    </location>
</feature>